<dbReference type="OrthoDB" id="108890at2"/>
<dbReference type="eggNOG" id="COG3662">
    <property type="taxonomic scope" value="Bacteria"/>
</dbReference>
<dbReference type="PANTHER" id="PTHR36151">
    <property type="entry name" value="BLR2777 PROTEIN"/>
    <property type="match status" value="1"/>
</dbReference>
<dbReference type="GO" id="GO:0016491">
    <property type="term" value="F:oxidoreductase activity"/>
    <property type="evidence" value="ECO:0007669"/>
    <property type="project" value="InterPro"/>
</dbReference>
<evidence type="ECO:0000313" key="2">
    <source>
        <dbReference type="EMBL" id="ACU53568.1"/>
    </source>
</evidence>
<reference evidence="2 3" key="1">
    <citation type="journal article" date="2009" name="Stand. Genomic Sci.">
        <title>Complete genome sequence of Acidimicrobium ferrooxidans type strain (ICP).</title>
        <authorList>
            <person name="Clum A."/>
            <person name="Nolan M."/>
            <person name="Lang E."/>
            <person name="Glavina Del Rio T."/>
            <person name="Tice H."/>
            <person name="Copeland A."/>
            <person name="Cheng J.F."/>
            <person name="Lucas S."/>
            <person name="Chen F."/>
            <person name="Bruce D."/>
            <person name="Goodwin L."/>
            <person name="Pitluck S."/>
            <person name="Ivanova N."/>
            <person name="Mavrommatis K."/>
            <person name="Mikhailova N."/>
            <person name="Pati A."/>
            <person name="Chen A."/>
            <person name="Palaniappan K."/>
            <person name="Goker M."/>
            <person name="Spring S."/>
            <person name="Land M."/>
            <person name="Hauser L."/>
            <person name="Chang Y.J."/>
            <person name="Jeffries C.C."/>
            <person name="Chain P."/>
            <person name="Bristow J."/>
            <person name="Eisen J.A."/>
            <person name="Markowitz V."/>
            <person name="Hugenholtz P."/>
            <person name="Kyrpides N.C."/>
            <person name="Klenk H.P."/>
            <person name="Lapidus A."/>
        </authorList>
    </citation>
    <scope>NUCLEOTIDE SEQUENCE [LARGE SCALE GENOMIC DNA]</scope>
    <source>
        <strain evidence="3">DSM 10331 / JCM 15462 / NBRC 103882 / ICP</strain>
    </source>
</reference>
<dbReference type="Pfam" id="PF09995">
    <property type="entry name" value="MPAB_Lcp_cat"/>
    <property type="match status" value="1"/>
</dbReference>
<dbReference type="InterPro" id="IPR018713">
    <property type="entry name" value="MPAB/Lcp_cat_dom"/>
</dbReference>
<dbReference type="EMBL" id="CP001631">
    <property type="protein sequence ID" value="ACU53568.1"/>
    <property type="molecule type" value="Genomic_DNA"/>
</dbReference>
<accession>C7LXW0</accession>
<protein>
    <recommendedName>
        <fullName evidence="1">ER-bound oxygenase mpaB/mpaB'/Rubber oxygenase catalytic domain-containing protein</fullName>
    </recommendedName>
</protein>
<dbReference type="AlphaFoldDB" id="C7LXW0"/>
<proteinExistence type="predicted"/>
<dbReference type="STRING" id="525909.Afer_0614"/>
<feature type="domain" description="ER-bound oxygenase mpaB/mpaB'/Rubber oxygenase catalytic" evidence="1">
    <location>
        <begin position="12"/>
        <end position="229"/>
    </location>
</feature>
<organism evidence="2 3">
    <name type="scientific">Acidimicrobium ferrooxidans (strain DSM 10331 / JCM 15462 / NBRC 103882 / ICP)</name>
    <dbReference type="NCBI Taxonomy" id="525909"/>
    <lineage>
        <taxon>Bacteria</taxon>
        <taxon>Bacillati</taxon>
        <taxon>Actinomycetota</taxon>
        <taxon>Acidimicrobiia</taxon>
        <taxon>Acidimicrobiales</taxon>
        <taxon>Acidimicrobiaceae</taxon>
        <taxon>Acidimicrobium</taxon>
    </lineage>
</organism>
<sequence length="256" mass="27886">MATLFGPSSAVWVLHGDAAGLIGGLRALAVQALEPRALAGVDQFSRFQNDPDRRLAETVDFVDVITYGTLEEVDAAIERVRRLHEGVRGVDPVSGMPFDANDPELLAFVHDSLVASVSVAYRTLHPGAPTSLLDTYTTEMRRFAERMGADLGLVPADFAGCVRLVESWPTLTVSPAFRRAFEVLEALHVEGPVQMVWPAVMHWVRHSLPTWVRVALEVEEDPVGDAVAWVLLELATRIGRVIVPPSPRRLAALGVA</sequence>
<dbReference type="KEGG" id="afo:Afer_0614"/>
<dbReference type="RefSeq" id="WP_015798063.1">
    <property type="nucleotide sequence ID" value="NC_013124.1"/>
</dbReference>
<gene>
    <name evidence="2" type="ordered locus">Afer_0614</name>
</gene>
<dbReference type="PANTHER" id="PTHR36151:SF3">
    <property type="entry name" value="ER-BOUND OXYGENASE MPAB_MPAB'_RUBBER OXYGENASE CATALYTIC DOMAIN-CONTAINING PROTEIN"/>
    <property type="match status" value="1"/>
</dbReference>
<evidence type="ECO:0000259" key="1">
    <source>
        <dbReference type="Pfam" id="PF09995"/>
    </source>
</evidence>
<dbReference type="HOGENOM" id="CLU_059206_0_1_11"/>
<dbReference type="Proteomes" id="UP000000771">
    <property type="component" value="Chromosome"/>
</dbReference>
<evidence type="ECO:0000313" key="3">
    <source>
        <dbReference type="Proteomes" id="UP000000771"/>
    </source>
</evidence>
<name>C7LXW0_ACIFD</name>
<keyword evidence="3" id="KW-1185">Reference proteome</keyword>